<keyword evidence="6" id="KW-1185">Reference proteome</keyword>
<dbReference type="Proteomes" id="UP000297248">
    <property type="component" value="Unassembled WGS sequence"/>
</dbReference>
<accession>A0A4Y8AE85</accession>
<dbReference type="AlphaFoldDB" id="A0A4Y8AE85"/>
<evidence type="ECO:0000259" key="2">
    <source>
        <dbReference type="Pfam" id="PF12706"/>
    </source>
</evidence>
<dbReference type="EMBL" id="JACIEG010000005">
    <property type="protein sequence ID" value="MBB3970410.1"/>
    <property type="molecule type" value="Genomic_DNA"/>
</dbReference>
<name>A0A4Y8AE85_9SPHI</name>
<organism evidence="4 5">
    <name type="scientific">Mucilaginibacter phyllosphaerae</name>
    <dbReference type="NCBI Taxonomy" id="1812349"/>
    <lineage>
        <taxon>Bacteria</taxon>
        <taxon>Pseudomonadati</taxon>
        <taxon>Bacteroidota</taxon>
        <taxon>Sphingobacteriia</taxon>
        <taxon>Sphingobacteriales</taxon>
        <taxon>Sphingobacteriaceae</taxon>
        <taxon>Mucilaginibacter</taxon>
    </lineage>
</organism>
<evidence type="ECO:0000313" key="4">
    <source>
        <dbReference type="EMBL" id="TEW66914.1"/>
    </source>
</evidence>
<dbReference type="InterPro" id="IPR001279">
    <property type="entry name" value="Metallo-B-lactamas"/>
</dbReference>
<protein>
    <submittedName>
        <fullName evidence="3">L-ascorbate metabolism protein UlaG (Beta-lactamase superfamily)</fullName>
    </submittedName>
    <submittedName>
        <fullName evidence="4">MBL fold metallo-hydrolase</fullName>
    </submittedName>
</protein>
<dbReference type="InterPro" id="IPR050114">
    <property type="entry name" value="UPF0173_UPF0282_UlaG_hydrolase"/>
</dbReference>
<evidence type="ECO:0000256" key="1">
    <source>
        <dbReference type="SAM" id="SignalP"/>
    </source>
</evidence>
<proteinExistence type="predicted"/>
<comment type="caution">
    <text evidence="4">The sequence shown here is derived from an EMBL/GenBank/DDBJ whole genome shotgun (WGS) entry which is preliminary data.</text>
</comment>
<keyword evidence="4" id="KW-0378">Hydrolase</keyword>
<dbReference type="OrthoDB" id="9789133at2"/>
<feature type="chain" id="PRO_5044616528" evidence="1">
    <location>
        <begin position="21"/>
        <end position="300"/>
    </location>
</feature>
<dbReference type="Proteomes" id="UP000583101">
    <property type="component" value="Unassembled WGS sequence"/>
</dbReference>
<dbReference type="InterPro" id="IPR036866">
    <property type="entry name" value="RibonucZ/Hydroxyglut_hydro"/>
</dbReference>
<dbReference type="PANTHER" id="PTHR43546">
    <property type="entry name" value="UPF0173 METAL-DEPENDENT HYDROLASE MJ1163-RELATED"/>
    <property type="match status" value="1"/>
</dbReference>
<sequence>MKNIFLLLTAIVFTSIGIHAQSKTDIAKIKTIKKYQAKAPTTQPFGKEAFAKSNNTTIRWLGMAGFLVNSRGTTFMIDPLLEGYDMPLLMKFPILPKEVPHLDAVFATHSDNDHYSVETFKDIAPVTTAFYSTIYVDSLMKNDGLKSFGYPIGGKFKFGKVKGKLIPADHAWQNAYPRPGQRHFAPGDACGFWFDTPDGTIYATGDSRPMEEQLHMPAPDVILLDYSEDAQWHLGLEASAKLVNAYPKATVLLGHWGFVDAPDFTPFNGDPAKLKKLVSNPERIKVLAPGEPFVLKAVGN</sequence>
<dbReference type="GO" id="GO:0016787">
    <property type="term" value="F:hydrolase activity"/>
    <property type="evidence" value="ECO:0007669"/>
    <property type="project" value="UniProtKB-KW"/>
</dbReference>
<reference evidence="4" key="2">
    <citation type="submission" date="2019-03" db="EMBL/GenBank/DDBJ databases">
        <authorList>
            <person name="Yan Y.-Q."/>
            <person name="Du Z.-J."/>
        </authorList>
    </citation>
    <scope>NUCLEOTIDE SEQUENCE</scope>
    <source>
        <strain evidence="4">PP-F2FG21</strain>
    </source>
</reference>
<reference evidence="3 6" key="3">
    <citation type="submission" date="2020-08" db="EMBL/GenBank/DDBJ databases">
        <title>Genomic Encyclopedia of Type Strains, Phase IV (KMG-IV): sequencing the most valuable type-strain genomes for metagenomic binning, comparative biology and taxonomic classification.</title>
        <authorList>
            <person name="Goeker M."/>
        </authorList>
    </citation>
    <scope>NUCLEOTIDE SEQUENCE [LARGE SCALE GENOMIC DNA]</scope>
    <source>
        <strain evidence="3 6">DSM 100995</strain>
    </source>
</reference>
<gene>
    <name evidence="4" type="ORF">E2R65_10920</name>
    <name evidence="3" type="ORF">GGR35_003026</name>
</gene>
<evidence type="ECO:0000313" key="3">
    <source>
        <dbReference type="EMBL" id="MBB3970410.1"/>
    </source>
</evidence>
<dbReference type="Gene3D" id="3.60.15.10">
    <property type="entry name" value="Ribonuclease Z/Hydroxyacylglutathione hydrolase-like"/>
    <property type="match status" value="1"/>
</dbReference>
<feature type="domain" description="Metallo-beta-lactamase" evidence="2">
    <location>
        <begin position="74"/>
        <end position="256"/>
    </location>
</feature>
<dbReference type="EMBL" id="SNQG01000003">
    <property type="protein sequence ID" value="TEW66914.1"/>
    <property type="molecule type" value="Genomic_DNA"/>
</dbReference>
<reference evidence="4 5" key="1">
    <citation type="journal article" date="2016" name="Int. J. Syst. Evol. Microbiol.">
        <title>Proposal of Mucilaginibacter phyllosphaerae sp. nov. isolated from the phyllosphere of Galium album.</title>
        <authorList>
            <person name="Aydogan E.L."/>
            <person name="Busse H.J."/>
            <person name="Moser G."/>
            <person name="Muller C."/>
            <person name="Kampfer P."/>
            <person name="Glaeser S.P."/>
        </authorList>
    </citation>
    <scope>NUCLEOTIDE SEQUENCE [LARGE SCALE GENOMIC DNA]</scope>
    <source>
        <strain evidence="4 5">PP-F2FG21</strain>
    </source>
</reference>
<feature type="signal peptide" evidence="1">
    <location>
        <begin position="1"/>
        <end position="20"/>
    </location>
</feature>
<evidence type="ECO:0000313" key="5">
    <source>
        <dbReference type="Proteomes" id="UP000297248"/>
    </source>
</evidence>
<keyword evidence="1" id="KW-0732">Signal</keyword>
<dbReference type="RefSeq" id="WP_134336506.1">
    <property type="nucleotide sequence ID" value="NZ_BMCZ01000003.1"/>
</dbReference>
<evidence type="ECO:0000313" key="6">
    <source>
        <dbReference type="Proteomes" id="UP000583101"/>
    </source>
</evidence>
<dbReference type="Pfam" id="PF12706">
    <property type="entry name" value="Lactamase_B_2"/>
    <property type="match status" value="1"/>
</dbReference>
<dbReference type="SUPFAM" id="SSF56281">
    <property type="entry name" value="Metallo-hydrolase/oxidoreductase"/>
    <property type="match status" value="1"/>
</dbReference>